<feature type="region of interest" description="Disordered" evidence="10">
    <location>
        <begin position="16"/>
        <end position="52"/>
    </location>
</feature>
<organism evidence="12 13">
    <name type="scientific">Exophiala bonariae</name>
    <dbReference type="NCBI Taxonomy" id="1690606"/>
    <lineage>
        <taxon>Eukaryota</taxon>
        <taxon>Fungi</taxon>
        <taxon>Dikarya</taxon>
        <taxon>Ascomycota</taxon>
        <taxon>Pezizomycotina</taxon>
        <taxon>Eurotiomycetes</taxon>
        <taxon>Chaetothyriomycetidae</taxon>
        <taxon>Chaetothyriales</taxon>
        <taxon>Herpotrichiellaceae</taxon>
        <taxon>Exophiala</taxon>
    </lineage>
</organism>
<evidence type="ECO:0000313" key="12">
    <source>
        <dbReference type="EMBL" id="KAK5048933.1"/>
    </source>
</evidence>
<dbReference type="GO" id="GO:0003735">
    <property type="term" value="F:structural constituent of ribosome"/>
    <property type="evidence" value="ECO:0007669"/>
    <property type="project" value="UniProtKB-UniRule"/>
</dbReference>
<protein>
    <recommendedName>
        <fullName evidence="7">Small ribosomal subunit protein uS5m</fullName>
    </recommendedName>
</protein>
<keyword evidence="5 8" id="KW-0687">Ribonucleoprotein</keyword>
<dbReference type="InterPro" id="IPR005324">
    <property type="entry name" value="Ribosomal_uS5_C"/>
</dbReference>
<feature type="compositionally biased region" description="Basic and acidic residues" evidence="10">
    <location>
        <begin position="212"/>
        <end position="236"/>
    </location>
</feature>
<dbReference type="PANTHER" id="PTHR48277:SF1">
    <property type="entry name" value="MITOCHONDRIAL RIBOSOMAL PROTEIN S5"/>
    <property type="match status" value="1"/>
</dbReference>
<gene>
    <name evidence="12" type="ORF">LTR84_005354</name>
</gene>
<dbReference type="FunFam" id="3.30.230.10:FF:000041">
    <property type="entry name" value="37S ribosomal protein S5"/>
    <property type="match status" value="1"/>
</dbReference>
<dbReference type="Pfam" id="PF03719">
    <property type="entry name" value="Ribosomal_S5_C"/>
    <property type="match status" value="1"/>
</dbReference>
<keyword evidence="3 8" id="KW-0689">Ribosomal protein</keyword>
<name>A0AAV9N3W6_9EURO</name>
<evidence type="ECO:0000259" key="11">
    <source>
        <dbReference type="PROSITE" id="PS50881"/>
    </source>
</evidence>
<dbReference type="RefSeq" id="XP_064704138.1">
    <property type="nucleotide sequence ID" value="XM_064848924.1"/>
</dbReference>
<keyword evidence="13" id="KW-1185">Reference proteome</keyword>
<reference evidence="12 13" key="1">
    <citation type="submission" date="2023-08" db="EMBL/GenBank/DDBJ databases">
        <title>Black Yeasts Isolated from many extreme environments.</title>
        <authorList>
            <person name="Coleine C."/>
            <person name="Stajich J.E."/>
            <person name="Selbmann L."/>
        </authorList>
    </citation>
    <scope>NUCLEOTIDE SEQUENCE [LARGE SCALE GENOMIC DNA]</scope>
    <source>
        <strain evidence="12 13">CCFEE 5792</strain>
    </source>
</reference>
<sequence length="427" mass="48465">MSVARSSECLLCSFSRSSRPSTSARRQLHSTSVNLNRKPRFPSVKHEERKRPTHPLAYLKDRANKFFSEDEASPKKYSAQQRAAIAAAKKFGTLQHIKDSPGRMRAEPWTMEYFDDLTTIDPVIDKPVRAPWTNIDDAQRMKDDDEIAEDFIEQAMKQTNLETWVDEAGVEHLVPSAAEDEFLDFDRNMRLTTGREEAELAPRSALAPDLPKMSERKKIKQEKGKGQMDEDGDRKAPMSQETPSPSLVALMQQTGYDRRDLAKIRVKTVIMHRVTNQTRMGKISRLYALTVAGNGDGLIGYGEGKSMESVDARMQSTYRAIRNMQPILRYEDRTVFGDLKAKYSATELELYPRPPGFGLRCQQYIWEVCKCAGIQDLSAKVHRARNPMNTVKATIQALLSQKDPEDIARGRGKKLVDVRKVYYAGLT</sequence>
<comment type="similarity">
    <text evidence="2 9">Belongs to the universal ribosomal protein uS5 family.</text>
</comment>
<dbReference type="InterPro" id="IPR020568">
    <property type="entry name" value="Ribosomal_Su5_D2-typ_SF"/>
</dbReference>
<dbReference type="GeneID" id="89973531"/>
<dbReference type="GO" id="GO:0005763">
    <property type="term" value="C:mitochondrial small ribosomal subunit"/>
    <property type="evidence" value="ECO:0007669"/>
    <property type="project" value="UniProtKB-ARBA"/>
</dbReference>
<comment type="function">
    <text evidence="6">Component of the mitochondrial ribosome (mitoribosome), a dedicated translation machinery responsible for the synthesis of mitochondrial genome-encoded proteins, including at least some of the essential transmembrane subunits of the mitochondrial respiratory chain. The mitoribosomes are attached to the mitochondrial inner membrane and translation products are cotranslationally integrated into the membrane.</text>
</comment>
<dbReference type="EMBL" id="JAVRRD010000020">
    <property type="protein sequence ID" value="KAK5048933.1"/>
    <property type="molecule type" value="Genomic_DNA"/>
</dbReference>
<comment type="subcellular location">
    <subcellularLocation>
        <location evidence="1">Mitochondrion</location>
    </subcellularLocation>
</comment>
<dbReference type="Proteomes" id="UP001358417">
    <property type="component" value="Unassembled WGS sequence"/>
</dbReference>
<dbReference type="InterPro" id="IPR000851">
    <property type="entry name" value="Ribosomal_uS5"/>
</dbReference>
<accession>A0AAV9N3W6</accession>
<evidence type="ECO:0000256" key="9">
    <source>
        <dbReference type="RuleBase" id="RU003823"/>
    </source>
</evidence>
<evidence type="ECO:0000313" key="13">
    <source>
        <dbReference type="Proteomes" id="UP001358417"/>
    </source>
</evidence>
<dbReference type="GO" id="GO:0003723">
    <property type="term" value="F:RNA binding"/>
    <property type="evidence" value="ECO:0007669"/>
    <property type="project" value="InterPro"/>
</dbReference>
<keyword evidence="4" id="KW-0496">Mitochondrion</keyword>
<dbReference type="Gene3D" id="3.30.230.10">
    <property type="match status" value="1"/>
</dbReference>
<proteinExistence type="inferred from homology"/>
<dbReference type="FunFam" id="3.30.160.20:FF:000022">
    <property type="entry name" value="28S ribosomal protein S5, mitochondrial"/>
    <property type="match status" value="1"/>
</dbReference>
<evidence type="ECO:0000256" key="1">
    <source>
        <dbReference type="ARBA" id="ARBA00004173"/>
    </source>
</evidence>
<evidence type="ECO:0000256" key="7">
    <source>
        <dbReference type="ARBA" id="ARBA00039335"/>
    </source>
</evidence>
<evidence type="ECO:0000256" key="2">
    <source>
        <dbReference type="ARBA" id="ARBA00008945"/>
    </source>
</evidence>
<evidence type="ECO:0000256" key="4">
    <source>
        <dbReference type="ARBA" id="ARBA00023128"/>
    </source>
</evidence>
<evidence type="ECO:0000256" key="6">
    <source>
        <dbReference type="ARBA" id="ARBA00037226"/>
    </source>
</evidence>
<dbReference type="PANTHER" id="PTHR48277">
    <property type="entry name" value="MITOCHONDRIAL RIBOSOMAL PROTEIN S5"/>
    <property type="match status" value="1"/>
</dbReference>
<feature type="domain" description="S5 DRBM" evidence="11">
    <location>
        <begin position="264"/>
        <end position="327"/>
    </location>
</feature>
<dbReference type="SUPFAM" id="SSF54211">
    <property type="entry name" value="Ribosomal protein S5 domain 2-like"/>
    <property type="match status" value="1"/>
</dbReference>
<dbReference type="Gene3D" id="3.30.160.20">
    <property type="match status" value="1"/>
</dbReference>
<comment type="caution">
    <text evidence="12">The sequence shown here is derived from an EMBL/GenBank/DDBJ whole genome shotgun (WGS) entry which is preliminary data.</text>
</comment>
<evidence type="ECO:0000256" key="8">
    <source>
        <dbReference type="PROSITE-ProRule" id="PRU00268"/>
    </source>
</evidence>
<dbReference type="PROSITE" id="PS50881">
    <property type="entry name" value="S5_DSRBD"/>
    <property type="match status" value="1"/>
</dbReference>
<dbReference type="InterPro" id="IPR014721">
    <property type="entry name" value="Ribsml_uS5_D2-typ_fold_subgr"/>
</dbReference>
<dbReference type="Pfam" id="PF00333">
    <property type="entry name" value="Ribosomal_S5"/>
    <property type="match status" value="1"/>
</dbReference>
<evidence type="ECO:0000256" key="10">
    <source>
        <dbReference type="SAM" id="MobiDB-lite"/>
    </source>
</evidence>
<dbReference type="SUPFAM" id="SSF54768">
    <property type="entry name" value="dsRNA-binding domain-like"/>
    <property type="match status" value="1"/>
</dbReference>
<feature type="compositionally biased region" description="Low complexity" evidence="10">
    <location>
        <begin position="16"/>
        <end position="25"/>
    </location>
</feature>
<feature type="region of interest" description="Disordered" evidence="10">
    <location>
        <begin position="194"/>
        <end position="243"/>
    </location>
</feature>
<dbReference type="AlphaFoldDB" id="A0AAV9N3W6"/>
<dbReference type="InterPro" id="IPR013810">
    <property type="entry name" value="Ribosomal_uS5_N"/>
</dbReference>
<evidence type="ECO:0000256" key="3">
    <source>
        <dbReference type="ARBA" id="ARBA00022980"/>
    </source>
</evidence>
<evidence type="ECO:0000256" key="5">
    <source>
        <dbReference type="ARBA" id="ARBA00023274"/>
    </source>
</evidence>
<dbReference type="GO" id="GO:0006412">
    <property type="term" value="P:translation"/>
    <property type="evidence" value="ECO:0007669"/>
    <property type="project" value="InterPro"/>
</dbReference>